<keyword evidence="3" id="KW-1185">Reference proteome</keyword>
<protein>
    <submittedName>
        <fullName evidence="2">DUF4391 domain-containing protein</fullName>
    </submittedName>
</protein>
<dbReference type="RefSeq" id="WP_311687149.1">
    <property type="nucleotide sequence ID" value="NZ_JAVRHM010000028.1"/>
</dbReference>
<organism evidence="2 3">
    <name type="scientific">Autumnicola patrickiae</name>
    <dbReference type="NCBI Taxonomy" id="3075591"/>
    <lineage>
        <taxon>Bacteria</taxon>
        <taxon>Pseudomonadati</taxon>
        <taxon>Bacteroidota</taxon>
        <taxon>Flavobacteriia</taxon>
        <taxon>Flavobacteriales</taxon>
        <taxon>Flavobacteriaceae</taxon>
        <taxon>Autumnicola</taxon>
    </lineage>
</organism>
<dbReference type="Proteomes" id="UP001261624">
    <property type="component" value="Unassembled WGS sequence"/>
</dbReference>
<reference evidence="2 3" key="1">
    <citation type="submission" date="2023-09" db="EMBL/GenBank/DDBJ databases">
        <authorList>
            <person name="Rey-Velasco X."/>
        </authorList>
    </citation>
    <scope>NUCLEOTIDE SEQUENCE [LARGE SCALE GENOMIC DNA]</scope>
    <source>
        <strain evidence="2 3">F188</strain>
    </source>
</reference>
<dbReference type="Pfam" id="PF14335">
    <property type="entry name" value="DUF4391"/>
    <property type="match status" value="1"/>
</dbReference>
<proteinExistence type="predicted"/>
<gene>
    <name evidence="2" type="ORF">RM549_17400</name>
</gene>
<name>A0ABU3E6F3_9FLAO</name>
<dbReference type="InterPro" id="IPR025503">
    <property type="entry name" value="DUF4391"/>
</dbReference>
<evidence type="ECO:0000313" key="3">
    <source>
        <dbReference type="Proteomes" id="UP001261624"/>
    </source>
</evidence>
<evidence type="ECO:0000256" key="1">
    <source>
        <dbReference type="SAM" id="Coils"/>
    </source>
</evidence>
<sequence length="254" mass="29356">MEINYNKILQIPEAALLHKKLPKAFFLKHFKLSAAEKRFLNQEIEGMLWLASLRPQNINIPAKVSETKSFEEVQIISCSLKSSLQDNAQKAIELIQKYLPYQVLLIIEDKQEFIFNSAEKLINQREVQKRTIQSYFSSPAINKLYKNEITEALFKALAFSELDKTNLETTYSSYVEALTRFKAAQHTGSFTKKHHTQTSKDMEALQEIESLENKIEGLANKISRENKINEKVNLNVALQKHRKEIEKLKNKLSA</sequence>
<dbReference type="EMBL" id="JAVRHM010000028">
    <property type="protein sequence ID" value="MDT0691571.1"/>
    <property type="molecule type" value="Genomic_DNA"/>
</dbReference>
<evidence type="ECO:0000313" key="2">
    <source>
        <dbReference type="EMBL" id="MDT0691571.1"/>
    </source>
</evidence>
<feature type="coiled-coil region" evidence="1">
    <location>
        <begin position="201"/>
        <end position="251"/>
    </location>
</feature>
<keyword evidence="1" id="KW-0175">Coiled coil</keyword>
<accession>A0ABU3E6F3</accession>
<comment type="caution">
    <text evidence="2">The sequence shown here is derived from an EMBL/GenBank/DDBJ whole genome shotgun (WGS) entry which is preliminary data.</text>
</comment>